<dbReference type="AlphaFoldDB" id="A0A1U9KUH1"/>
<keyword evidence="10" id="KW-1185">Reference proteome</keyword>
<sequence length="199" mass="21278">MTVVESGAETARSPQTQVDAADGLADRYAKALFEFAEERSILPDVLAQVRSLVKLIGESASLRDFLANRTLDVRQTVKALDAVLAAQGFGEAVRHFGGVVARNRRLPHLAGILTAVLAIDARRRGEMVAEVRSAQPLTPAQRAGLQARLAEAGYARVAIVEQVAPELIGGLVVRIGAKLFDTSIRGRLARMQNVMKGAA</sequence>
<dbReference type="PRINTS" id="PR00125">
    <property type="entry name" value="ATPASEDELTA"/>
</dbReference>
<evidence type="ECO:0000256" key="6">
    <source>
        <dbReference type="ARBA" id="ARBA00023196"/>
    </source>
</evidence>
<evidence type="ECO:0000313" key="9">
    <source>
        <dbReference type="EMBL" id="AQS89471.1"/>
    </source>
</evidence>
<name>A0A1U9KUH1_9PROT</name>
<keyword evidence="2 8" id="KW-0813">Transport</keyword>
<keyword evidence="5 8" id="KW-0472">Membrane</keyword>
<dbReference type="EMBL" id="CP014691">
    <property type="protein sequence ID" value="AQS89471.1"/>
    <property type="molecule type" value="Genomic_DNA"/>
</dbReference>
<dbReference type="GO" id="GO:0046933">
    <property type="term" value="F:proton-transporting ATP synthase activity, rotational mechanism"/>
    <property type="evidence" value="ECO:0007669"/>
    <property type="project" value="UniProtKB-UniRule"/>
</dbReference>
<keyword evidence="3 8" id="KW-0375">Hydrogen ion transport</keyword>
<dbReference type="InterPro" id="IPR000711">
    <property type="entry name" value="ATPase_OSCP/dsu"/>
</dbReference>
<dbReference type="Pfam" id="PF00213">
    <property type="entry name" value="OSCP"/>
    <property type="match status" value="1"/>
</dbReference>
<accession>A0A1U9KUH1</accession>
<dbReference type="PANTHER" id="PTHR11910">
    <property type="entry name" value="ATP SYNTHASE DELTA CHAIN"/>
    <property type="match status" value="1"/>
</dbReference>
<evidence type="ECO:0000256" key="1">
    <source>
        <dbReference type="ARBA" id="ARBA00004370"/>
    </source>
</evidence>
<gene>
    <name evidence="8" type="primary">atpH</name>
    <name evidence="9" type="ORF">A0U93_11255</name>
</gene>
<evidence type="ECO:0000256" key="4">
    <source>
        <dbReference type="ARBA" id="ARBA00023065"/>
    </source>
</evidence>
<comment type="function">
    <text evidence="8">F(1)F(0) ATP synthase produces ATP from ADP in the presence of a proton or sodium gradient. F-type ATPases consist of two structural domains, F(1) containing the extramembraneous catalytic core and F(0) containing the membrane proton channel, linked together by a central stalk and a peripheral stalk. During catalysis, ATP synthesis in the catalytic domain of F(1) is coupled via a rotary mechanism of the central stalk subunits to proton translocation.</text>
</comment>
<dbReference type="OrthoDB" id="9796185at2"/>
<keyword evidence="7 8" id="KW-0066">ATP synthesis</keyword>
<evidence type="ECO:0000313" key="10">
    <source>
        <dbReference type="Proteomes" id="UP000188604"/>
    </source>
</evidence>
<dbReference type="Gene3D" id="1.10.520.20">
    <property type="entry name" value="N-terminal domain of the delta subunit of the F1F0-ATP synthase"/>
    <property type="match status" value="1"/>
</dbReference>
<dbReference type="RefSeq" id="WP_077808488.1">
    <property type="nucleotide sequence ID" value="NZ_BJXS01000003.1"/>
</dbReference>
<dbReference type="GO" id="GO:0005886">
    <property type="term" value="C:plasma membrane"/>
    <property type="evidence" value="ECO:0007669"/>
    <property type="project" value="UniProtKB-SubCell"/>
</dbReference>
<comment type="similarity">
    <text evidence="8">Belongs to the ATPase delta chain family.</text>
</comment>
<keyword evidence="6 8" id="KW-0139">CF(1)</keyword>
<evidence type="ECO:0000256" key="3">
    <source>
        <dbReference type="ARBA" id="ARBA00022781"/>
    </source>
</evidence>
<dbReference type="NCBIfam" id="TIGR01145">
    <property type="entry name" value="ATP_synt_delta"/>
    <property type="match status" value="1"/>
</dbReference>
<dbReference type="KEGG" id="nch:A0U93_11255"/>
<dbReference type="SUPFAM" id="SSF47928">
    <property type="entry name" value="N-terminal domain of the delta subunit of the F1F0-ATP synthase"/>
    <property type="match status" value="1"/>
</dbReference>
<dbReference type="STRING" id="320497.A0U93_11255"/>
<reference evidence="9 10" key="1">
    <citation type="submission" date="2016-03" db="EMBL/GenBank/DDBJ databases">
        <title>Acetic acid bacteria sequencing.</title>
        <authorList>
            <person name="Brandt J."/>
            <person name="Jakob F."/>
            <person name="Vogel R.F."/>
        </authorList>
    </citation>
    <scope>NUCLEOTIDE SEQUENCE [LARGE SCALE GENOMIC DNA]</scope>
    <source>
        <strain evidence="9 10">NBRC 101099</strain>
    </source>
</reference>
<evidence type="ECO:0000256" key="5">
    <source>
        <dbReference type="ARBA" id="ARBA00023136"/>
    </source>
</evidence>
<keyword evidence="8" id="KW-1003">Cell membrane</keyword>
<protein>
    <recommendedName>
        <fullName evidence="8">ATP synthase subunit delta</fullName>
    </recommendedName>
    <alternativeName>
        <fullName evidence="8">ATP synthase F(1) sector subunit delta</fullName>
    </alternativeName>
    <alternativeName>
        <fullName evidence="8">F-type ATPase subunit delta</fullName>
        <shortName evidence="8">F-ATPase subunit delta</shortName>
    </alternativeName>
</protein>
<dbReference type="Proteomes" id="UP000188604">
    <property type="component" value="Chromosome"/>
</dbReference>
<evidence type="ECO:0000256" key="8">
    <source>
        <dbReference type="HAMAP-Rule" id="MF_01416"/>
    </source>
</evidence>
<evidence type="ECO:0000256" key="2">
    <source>
        <dbReference type="ARBA" id="ARBA00022448"/>
    </source>
</evidence>
<proteinExistence type="inferred from homology"/>
<comment type="function">
    <text evidence="8">This protein is part of the stalk that links CF(0) to CF(1). It either transmits conformational changes from CF(0) to CF(1) or is implicated in proton conduction.</text>
</comment>
<dbReference type="InterPro" id="IPR026015">
    <property type="entry name" value="ATP_synth_OSCP/delta_N_sf"/>
</dbReference>
<comment type="subcellular location">
    <subcellularLocation>
        <location evidence="8">Cell membrane</location>
        <topology evidence="8">Peripheral membrane protein</topology>
    </subcellularLocation>
    <subcellularLocation>
        <location evidence="1">Membrane</location>
    </subcellularLocation>
</comment>
<keyword evidence="4 8" id="KW-0406">Ion transport</keyword>
<dbReference type="HAMAP" id="MF_01416">
    <property type="entry name" value="ATP_synth_delta_bact"/>
    <property type="match status" value="1"/>
</dbReference>
<organism evidence="9 10">
    <name type="scientific">Neoasaia chiangmaiensis</name>
    <dbReference type="NCBI Taxonomy" id="320497"/>
    <lineage>
        <taxon>Bacteria</taxon>
        <taxon>Pseudomonadati</taxon>
        <taxon>Pseudomonadota</taxon>
        <taxon>Alphaproteobacteria</taxon>
        <taxon>Acetobacterales</taxon>
        <taxon>Acetobacteraceae</taxon>
        <taxon>Neoasaia</taxon>
    </lineage>
</organism>
<dbReference type="GO" id="GO:0045259">
    <property type="term" value="C:proton-transporting ATP synthase complex"/>
    <property type="evidence" value="ECO:0007669"/>
    <property type="project" value="UniProtKB-KW"/>
</dbReference>
<evidence type="ECO:0000256" key="7">
    <source>
        <dbReference type="ARBA" id="ARBA00023310"/>
    </source>
</evidence>